<comment type="subcellular location">
    <subcellularLocation>
        <location evidence="2">Membrane</location>
        <topology evidence="2">Multi-pass membrane protein</topology>
    </subcellularLocation>
</comment>
<dbReference type="InterPro" id="IPR003594">
    <property type="entry name" value="HATPase_dom"/>
</dbReference>
<dbReference type="SMART" id="SM00388">
    <property type="entry name" value="HisKA"/>
    <property type="match status" value="1"/>
</dbReference>
<dbReference type="InterPro" id="IPR005467">
    <property type="entry name" value="His_kinase_dom"/>
</dbReference>
<gene>
    <name evidence="16" type="ORF">BN1095_550012</name>
    <name evidence="14" type="ORF">BN1096_190018</name>
    <name evidence="15" type="ORF">BN1097_170017</name>
</gene>
<dbReference type="EMBL" id="LK932351">
    <property type="protein sequence ID" value="CDS83707.1"/>
    <property type="molecule type" value="Genomic_DNA"/>
</dbReference>
<evidence type="ECO:0000259" key="13">
    <source>
        <dbReference type="PROSITE" id="PS50885"/>
    </source>
</evidence>
<evidence type="ECO:0000256" key="4">
    <source>
        <dbReference type="ARBA" id="ARBA00022553"/>
    </source>
</evidence>
<dbReference type="Gene3D" id="6.10.340.10">
    <property type="match status" value="1"/>
</dbReference>
<keyword evidence="8 11" id="KW-1133">Transmembrane helix</keyword>
<evidence type="ECO:0000313" key="16">
    <source>
        <dbReference type="EMBL" id="CDT53233.1"/>
    </source>
</evidence>
<dbReference type="EMBL" id="LK933238">
    <property type="protein sequence ID" value="CDT53233.1"/>
    <property type="molecule type" value="Genomic_DNA"/>
</dbReference>
<dbReference type="GeneID" id="66352988"/>
<evidence type="ECO:0000313" key="14">
    <source>
        <dbReference type="EMBL" id="CDS83613.1"/>
    </source>
</evidence>
<comment type="catalytic activity">
    <reaction evidence="1">
        <text>ATP + protein L-histidine = ADP + protein N-phospho-L-histidine.</text>
        <dbReference type="EC" id="2.7.13.3"/>
    </reaction>
</comment>
<dbReference type="CDD" id="cd06225">
    <property type="entry name" value="HAMP"/>
    <property type="match status" value="1"/>
</dbReference>
<sequence length="386" mass="44205">MDKINNMSLKKAFFVLTLSSLIIASVLTTFAYILLNNLYNSIQDKYLKTPINTGIITIVQNNVNQFSDYDKTLLNIINILQLVLPLIFFIGLLLLADIIFYKVKLKTPIEILNKGAMEISNNNLDFCLEYNNNDELGNLCNAFEKMRSELNKNNIKMWTMINDRKQLNAAFSHDLRNPLTVLKGYSNYLTKYIPTGKLSDEKILSTTQLMSEHINRIEYYVENMSNAQRLEDLVVSKSMSNINKFIENLDENISIIAKQEGKSFTLKSQINNINLFFDENIILRVVENIISNAFRYARNNVSILIYLEQELLTFVIEDDGIGFSKESLKLALRPFYRDKTLNDSNAHFGMGLYISKILCEKHGGSISIENNSTNSAKITAKFSTRN</sequence>
<dbReference type="SUPFAM" id="SSF158472">
    <property type="entry name" value="HAMP domain-like"/>
    <property type="match status" value="1"/>
</dbReference>
<evidence type="ECO:0000256" key="6">
    <source>
        <dbReference type="ARBA" id="ARBA00022692"/>
    </source>
</evidence>
<proteinExistence type="predicted"/>
<evidence type="ECO:0000256" key="11">
    <source>
        <dbReference type="SAM" id="Phobius"/>
    </source>
</evidence>
<dbReference type="PANTHER" id="PTHR45528:SF8">
    <property type="entry name" value="HISTIDINE KINASE"/>
    <property type="match status" value="1"/>
</dbReference>
<name>A0A069AZ83_CLODI</name>
<evidence type="ECO:0000256" key="10">
    <source>
        <dbReference type="ARBA" id="ARBA00023136"/>
    </source>
</evidence>
<keyword evidence="4" id="KW-0597">Phosphoprotein</keyword>
<dbReference type="InterPro" id="IPR003661">
    <property type="entry name" value="HisK_dim/P_dom"/>
</dbReference>
<dbReference type="RefSeq" id="WP_021366129.1">
    <property type="nucleotide sequence ID" value="NZ_BBYB01000040.1"/>
</dbReference>
<dbReference type="GO" id="GO:0005886">
    <property type="term" value="C:plasma membrane"/>
    <property type="evidence" value="ECO:0007669"/>
    <property type="project" value="TreeGrafter"/>
</dbReference>
<evidence type="ECO:0000256" key="8">
    <source>
        <dbReference type="ARBA" id="ARBA00022989"/>
    </source>
</evidence>
<dbReference type="PROSITE" id="PS50885">
    <property type="entry name" value="HAMP"/>
    <property type="match status" value="1"/>
</dbReference>
<dbReference type="GO" id="GO:0000155">
    <property type="term" value="F:phosphorelay sensor kinase activity"/>
    <property type="evidence" value="ECO:0007669"/>
    <property type="project" value="InterPro"/>
</dbReference>
<feature type="domain" description="Histidine kinase" evidence="12">
    <location>
        <begin position="170"/>
        <end position="386"/>
    </location>
</feature>
<feature type="transmembrane region" description="Helical" evidence="11">
    <location>
        <begin position="12"/>
        <end position="35"/>
    </location>
</feature>
<dbReference type="InterPro" id="IPR036097">
    <property type="entry name" value="HisK_dim/P_sf"/>
</dbReference>
<feature type="domain" description="HAMP" evidence="13">
    <location>
        <begin position="103"/>
        <end position="155"/>
    </location>
</feature>
<feature type="transmembrane region" description="Helical" evidence="11">
    <location>
        <begin position="76"/>
        <end position="96"/>
    </location>
</feature>
<dbReference type="SUPFAM" id="SSF47384">
    <property type="entry name" value="Homodimeric domain of signal transducing histidine kinase"/>
    <property type="match status" value="1"/>
</dbReference>
<protein>
    <recommendedName>
        <fullName evidence="3">histidine kinase</fullName>
        <ecNumber evidence="3">2.7.13.3</ecNumber>
    </recommendedName>
</protein>
<evidence type="ECO:0000256" key="9">
    <source>
        <dbReference type="ARBA" id="ARBA00023012"/>
    </source>
</evidence>
<evidence type="ECO:0000256" key="3">
    <source>
        <dbReference type="ARBA" id="ARBA00012438"/>
    </source>
</evidence>
<dbReference type="PROSITE" id="PS50109">
    <property type="entry name" value="HIS_KIN"/>
    <property type="match status" value="1"/>
</dbReference>
<keyword evidence="9" id="KW-0902">Two-component regulatory system</keyword>
<accession>A0A069AZ83</accession>
<dbReference type="InterPro" id="IPR003660">
    <property type="entry name" value="HAMP_dom"/>
</dbReference>
<evidence type="ECO:0000256" key="5">
    <source>
        <dbReference type="ARBA" id="ARBA00022679"/>
    </source>
</evidence>
<dbReference type="Gene3D" id="1.10.287.130">
    <property type="match status" value="1"/>
</dbReference>
<dbReference type="InterPro" id="IPR050398">
    <property type="entry name" value="HssS/ArlS-like"/>
</dbReference>
<dbReference type="EMBL" id="LK932468">
    <property type="protein sequence ID" value="CDS83613.1"/>
    <property type="molecule type" value="Genomic_DNA"/>
</dbReference>
<keyword evidence="5" id="KW-0808">Transferase</keyword>
<evidence type="ECO:0000256" key="7">
    <source>
        <dbReference type="ARBA" id="ARBA00022777"/>
    </source>
</evidence>
<dbReference type="SUPFAM" id="SSF55874">
    <property type="entry name" value="ATPase domain of HSP90 chaperone/DNA topoisomerase II/histidine kinase"/>
    <property type="match status" value="1"/>
</dbReference>
<dbReference type="Gene3D" id="3.30.565.10">
    <property type="entry name" value="Histidine kinase-like ATPase, C-terminal domain"/>
    <property type="match status" value="1"/>
</dbReference>
<keyword evidence="7 16" id="KW-0418">Kinase</keyword>
<dbReference type="InterPro" id="IPR036890">
    <property type="entry name" value="HATPase_C_sf"/>
</dbReference>
<organism evidence="16">
    <name type="scientific">Clostridioides difficile</name>
    <name type="common">Peptoclostridium difficile</name>
    <dbReference type="NCBI Taxonomy" id="1496"/>
    <lineage>
        <taxon>Bacteria</taxon>
        <taxon>Bacillati</taxon>
        <taxon>Bacillota</taxon>
        <taxon>Clostridia</taxon>
        <taxon>Peptostreptococcales</taxon>
        <taxon>Peptostreptococcaceae</taxon>
        <taxon>Clostridioides</taxon>
    </lineage>
</organism>
<dbReference type="Pfam" id="PF00672">
    <property type="entry name" value="HAMP"/>
    <property type="match status" value="1"/>
</dbReference>
<dbReference type="Pfam" id="PF00512">
    <property type="entry name" value="HisKA"/>
    <property type="match status" value="1"/>
</dbReference>
<evidence type="ECO:0000313" key="15">
    <source>
        <dbReference type="EMBL" id="CDS83707.1"/>
    </source>
</evidence>
<dbReference type="Pfam" id="PF02518">
    <property type="entry name" value="HATPase_c"/>
    <property type="match status" value="1"/>
</dbReference>
<evidence type="ECO:0000259" key="12">
    <source>
        <dbReference type="PROSITE" id="PS50109"/>
    </source>
</evidence>
<dbReference type="SMART" id="SM00387">
    <property type="entry name" value="HATPase_c"/>
    <property type="match status" value="1"/>
</dbReference>
<evidence type="ECO:0000256" key="1">
    <source>
        <dbReference type="ARBA" id="ARBA00000085"/>
    </source>
</evidence>
<dbReference type="PANTHER" id="PTHR45528">
    <property type="entry name" value="SENSOR HISTIDINE KINASE CPXA"/>
    <property type="match status" value="1"/>
</dbReference>
<dbReference type="CDD" id="cd00082">
    <property type="entry name" value="HisKA"/>
    <property type="match status" value="1"/>
</dbReference>
<dbReference type="EC" id="2.7.13.3" evidence="3"/>
<keyword evidence="6 11" id="KW-0812">Transmembrane</keyword>
<reference evidence="16" key="1">
    <citation type="submission" date="2014-07" db="EMBL/GenBank/DDBJ databases">
        <authorList>
            <person name="Monot Marc"/>
        </authorList>
    </citation>
    <scope>NUCLEOTIDE SEQUENCE</scope>
    <source>
        <strain evidence="16">7032989</strain>
        <strain evidence="15">7032994</strain>
    </source>
</reference>
<dbReference type="AlphaFoldDB" id="A0A069AZ83"/>
<keyword evidence="10 11" id="KW-0472">Membrane</keyword>
<evidence type="ECO:0000256" key="2">
    <source>
        <dbReference type="ARBA" id="ARBA00004141"/>
    </source>
</evidence>